<dbReference type="AlphaFoldDB" id="A0A094LU80"/>
<reference evidence="2 3" key="1">
    <citation type="submission" date="2014-06" db="EMBL/GenBank/DDBJ databases">
        <title>Shewanella sp. YQH10.</title>
        <authorList>
            <person name="Liu Y."/>
            <person name="Zeng R."/>
        </authorList>
    </citation>
    <scope>NUCLEOTIDE SEQUENCE [LARGE SCALE GENOMIC DNA]</scope>
    <source>
        <strain evidence="2 3">YQH10</strain>
    </source>
</reference>
<feature type="domain" description="Thiamin/hydroxymethyl pyrimidine-binding YkoF putative" evidence="1">
    <location>
        <begin position="5"/>
        <end position="59"/>
    </location>
</feature>
<dbReference type="STRING" id="1515746.HR45_04885"/>
<dbReference type="OrthoDB" id="164222at2"/>
<evidence type="ECO:0000259" key="1">
    <source>
        <dbReference type="Pfam" id="PF07615"/>
    </source>
</evidence>
<gene>
    <name evidence="2" type="ORF">HR45_04885</name>
</gene>
<accession>A0A094LU80</accession>
<dbReference type="Gene3D" id="3.30.70.930">
    <property type="match status" value="1"/>
</dbReference>
<dbReference type="InterPro" id="IPR011522">
    <property type="entry name" value="Thiamin/HMP-bd_put_YkoF"/>
</dbReference>
<protein>
    <recommendedName>
        <fullName evidence="1">Thiamin/hydroxymethyl pyrimidine-binding YkoF putative domain-containing protein</fullName>
    </recommendedName>
</protein>
<comment type="caution">
    <text evidence="2">The sequence shown here is derived from an EMBL/GenBank/DDBJ whole genome shotgun (WGS) entry which is preliminary data.</text>
</comment>
<name>A0A094LU80_9GAMM</name>
<dbReference type="Pfam" id="PF07615">
    <property type="entry name" value="Ykof"/>
    <property type="match status" value="1"/>
</dbReference>
<keyword evidence="3" id="KW-1185">Reference proteome</keyword>
<sequence length="87" mass="10144">MKLTAEISMYPLTESDYKEPIRWLIKRLDSYPNIQRVTHSLATQISGDCDEIMQILATEMKATDEKWGKAMFVCKFVEGELDLNRRT</sequence>
<proteinExistence type="predicted"/>
<organism evidence="2 3">
    <name type="scientific">Shewanella mangrovi</name>
    <dbReference type="NCBI Taxonomy" id="1515746"/>
    <lineage>
        <taxon>Bacteria</taxon>
        <taxon>Pseudomonadati</taxon>
        <taxon>Pseudomonadota</taxon>
        <taxon>Gammaproteobacteria</taxon>
        <taxon>Alteromonadales</taxon>
        <taxon>Shewanellaceae</taxon>
        <taxon>Shewanella</taxon>
    </lineage>
</organism>
<evidence type="ECO:0000313" key="2">
    <source>
        <dbReference type="EMBL" id="KFZ38753.1"/>
    </source>
</evidence>
<dbReference type="InterPro" id="IPR029756">
    <property type="entry name" value="MTH1187/YkoF-like"/>
</dbReference>
<dbReference type="RefSeq" id="WP_037440143.1">
    <property type="nucleotide sequence ID" value="NZ_JPEO01000002.1"/>
</dbReference>
<dbReference type="Proteomes" id="UP000029264">
    <property type="component" value="Unassembled WGS sequence"/>
</dbReference>
<evidence type="ECO:0000313" key="3">
    <source>
        <dbReference type="Proteomes" id="UP000029264"/>
    </source>
</evidence>
<dbReference type="EMBL" id="JPEO01000002">
    <property type="protein sequence ID" value="KFZ38753.1"/>
    <property type="molecule type" value="Genomic_DNA"/>
</dbReference>
<dbReference type="eggNOG" id="ENOG50330AE">
    <property type="taxonomic scope" value="Bacteria"/>
</dbReference>
<dbReference type="SUPFAM" id="SSF89957">
    <property type="entry name" value="MTH1187/YkoF-like"/>
    <property type="match status" value="1"/>
</dbReference>